<dbReference type="InterPro" id="IPR000792">
    <property type="entry name" value="Tscrpt_reg_LuxR_C"/>
</dbReference>
<dbReference type="InterPro" id="IPR011123">
    <property type="entry name" value="Y_Y_Y"/>
</dbReference>
<dbReference type="Proteomes" id="UP000263900">
    <property type="component" value="Chromosome"/>
</dbReference>
<evidence type="ECO:0000256" key="4">
    <source>
        <dbReference type="SAM" id="SignalP"/>
    </source>
</evidence>
<dbReference type="PANTHER" id="PTHR43547">
    <property type="entry name" value="TWO-COMPONENT HISTIDINE KINASE"/>
    <property type="match status" value="1"/>
</dbReference>
<evidence type="ECO:0000256" key="2">
    <source>
        <dbReference type="SAM" id="Coils"/>
    </source>
</evidence>
<evidence type="ECO:0000256" key="1">
    <source>
        <dbReference type="ARBA" id="ARBA00022553"/>
    </source>
</evidence>
<accession>A0A3B7MS83</accession>
<dbReference type="InterPro" id="IPR016032">
    <property type="entry name" value="Sig_transdc_resp-reg_C-effctor"/>
</dbReference>
<evidence type="ECO:0000313" key="7">
    <source>
        <dbReference type="Proteomes" id="UP000263900"/>
    </source>
</evidence>
<dbReference type="InterPro" id="IPR011110">
    <property type="entry name" value="Reg_prop"/>
</dbReference>
<dbReference type="Pfam" id="PF00196">
    <property type="entry name" value="GerE"/>
    <property type="match status" value="1"/>
</dbReference>
<dbReference type="Pfam" id="PF07494">
    <property type="entry name" value="Reg_prop"/>
    <property type="match status" value="1"/>
</dbReference>
<dbReference type="Gene3D" id="2.130.10.10">
    <property type="entry name" value="YVTN repeat-like/Quinoprotein amine dehydrogenase"/>
    <property type="match status" value="3"/>
</dbReference>
<evidence type="ECO:0000256" key="3">
    <source>
        <dbReference type="SAM" id="Phobius"/>
    </source>
</evidence>
<feature type="chain" id="PRO_5017761234" description="HTH luxR-type domain-containing protein" evidence="4">
    <location>
        <begin position="23"/>
        <end position="970"/>
    </location>
</feature>
<dbReference type="Pfam" id="PF07495">
    <property type="entry name" value="Y_Y_Y"/>
    <property type="match status" value="1"/>
</dbReference>
<dbReference type="SUPFAM" id="SSF63829">
    <property type="entry name" value="Calcium-dependent phosphotriesterase"/>
    <property type="match status" value="1"/>
</dbReference>
<name>A0A3B7MS83_9BACT</name>
<organism evidence="6 7">
    <name type="scientific">Paraflavitalea soli</name>
    <dbReference type="NCBI Taxonomy" id="2315862"/>
    <lineage>
        <taxon>Bacteria</taxon>
        <taxon>Pseudomonadati</taxon>
        <taxon>Bacteroidota</taxon>
        <taxon>Chitinophagia</taxon>
        <taxon>Chitinophagales</taxon>
        <taxon>Chitinophagaceae</taxon>
        <taxon>Paraflavitalea</taxon>
    </lineage>
</organism>
<keyword evidence="4" id="KW-0732">Signal</keyword>
<dbReference type="GO" id="GO:0006355">
    <property type="term" value="P:regulation of DNA-templated transcription"/>
    <property type="evidence" value="ECO:0007669"/>
    <property type="project" value="InterPro"/>
</dbReference>
<dbReference type="InterPro" id="IPR036388">
    <property type="entry name" value="WH-like_DNA-bd_sf"/>
</dbReference>
<dbReference type="InterPro" id="IPR013783">
    <property type="entry name" value="Ig-like_fold"/>
</dbReference>
<dbReference type="OrthoDB" id="9809670at2"/>
<dbReference type="GO" id="GO:0000155">
    <property type="term" value="F:phosphorelay sensor kinase activity"/>
    <property type="evidence" value="ECO:0007669"/>
    <property type="project" value="TreeGrafter"/>
</dbReference>
<keyword evidence="3" id="KW-1133">Transmembrane helix</keyword>
<keyword evidence="2" id="KW-0175">Coiled coil</keyword>
<dbReference type="SUPFAM" id="SSF46894">
    <property type="entry name" value="C-terminal effector domain of the bipartite response regulators"/>
    <property type="match status" value="1"/>
</dbReference>
<keyword evidence="3" id="KW-0472">Membrane</keyword>
<dbReference type="EMBL" id="CP032157">
    <property type="protein sequence ID" value="AXY77372.1"/>
    <property type="molecule type" value="Genomic_DNA"/>
</dbReference>
<dbReference type="Gene3D" id="2.60.40.10">
    <property type="entry name" value="Immunoglobulins"/>
    <property type="match status" value="1"/>
</dbReference>
<dbReference type="Gene3D" id="1.10.10.10">
    <property type="entry name" value="Winged helix-like DNA-binding domain superfamily/Winged helix DNA-binding domain"/>
    <property type="match status" value="1"/>
</dbReference>
<dbReference type="RefSeq" id="WP_119053248.1">
    <property type="nucleotide sequence ID" value="NZ_CP032157.1"/>
</dbReference>
<feature type="domain" description="HTH luxR-type" evidence="5">
    <location>
        <begin position="908"/>
        <end position="965"/>
    </location>
</feature>
<dbReference type="KEGG" id="pseg:D3H65_26815"/>
<dbReference type="SMART" id="SM00421">
    <property type="entry name" value="HTH_LUXR"/>
    <property type="match status" value="1"/>
</dbReference>
<gene>
    <name evidence="6" type="ORF">D3H65_26815</name>
</gene>
<feature type="transmembrane region" description="Helical" evidence="3">
    <location>
        <begin position="751"/>
        <end position="769"/>
    </location>
</feature>
<evidence type="ECO:0000259" key="5">
    <source>
        <dbReference type="SMART" id="SM00421"/>
    </source>
</evidence>
<dbReference type="InterPro" id="IPR015943">
    <property type="entry name" value="WD40/YVTN_repeat-like_dom_sf"/>
</dbReference>
<keyword evidence="1" id="KW-0597">Phosphoprotein</keyword>
<dbReference type="GO" id="GO:0003677">
    <property type="term" value="F:DNA binding"/>
    <property type="evidence" value="ECO:0007669"/>
    <property type="project" value="InterPro"/>
</dbReference>
<dbReference type="AlphaFoldDB" id="A0A3B7MS83"/>
<reference evidence="6 7" key="1">
    <citation type="submission" date="2018-09" db="EMBL/GenBank/DDBJ databases">
        <title>Genome sequencing of strain 6GH32-13.</title>
        <authorList>
            <person name="Weon H.-Y."/>
            <person name="Heo J."/>
            <person name="Kwon S.-W."/>
        </authorList>
    </citation>
    <scope>NUCLEOTIDE SEQUENCE [LARGE SCALE GENOMIC DNA]</scope>
    <source>
        <strain evidence="6 7">5GH32-13</strain>
    </source>
</reference>
<sequence length="970" mass="111295">MLRIRYVISLTIICCNFFIASAQNTIGIPTIVNYTRQAYNAGNQNWNIGQDNNGLMYFANNKGLLVFDGTSWRTYPMPGGTIVRSLAIGDSNKIYVGGQGEFGYFSPAKNGELTYNSLKKLIPPNDNDFADVWNICIWQKRVFFRSNKRIFELEGNVITVHKSIDWAYMGITPAGLMAWDFTNRLVTYNRGEWLPVIKVGVLPHDVRLTTVLSIGKDSILLGTLNHGLFILKKDTVSWFNAPGIKNFLGKNIFNACLLSPDRIALVTNLVGCIVINKQGEFIQRFSKKEGLQNNNILSIKLDRDKNLWLGLDNGIDLISYDNAIKSIYPDGENKNTGYTSIFYHDQLYFGLSTGLYKVNLPPGNTDYSYASADIDFVPQTEGQVWGLSIVNDHLLVAHNRGAYQVENGKIKVIDDKTGFWTFRPLYTTDPSPVMFAGTYNGINFYNYNKGAFTNPVIHAQFESARYVVMEKDTIWIAHPYKGLYKVAFNAKGQPFAIRYQDKKGILSANRNHLYKLMGKMVLTSDNGIFEYDSIQNDFVRSAALEKLLGTDPLSYIKEDKFGNLWFSRDKRVGIVDRSGPTPRLLYISEIDDKIMGNGFENINVVDSNNVFIAAEKGFFHINYAQYKKSRHPLFVRIRLVRSAAQKESTIVGGYGPAPTELPMPNIKYSDNSLHFEMASSVYGQEQNTEYAWYLEGFDRDWSPWIKKTEKDYTNLPEGTYTFKVKCRNTADNESTVATWSFRVLPPWYRSWWAYSLYACLLFGLLYIFYKRQQDKYKRLQQLKLLEQQQKYAEEQRQLQVQHELEIGRSEKQIMQLENEKLEAALEHKNAELASSAMSLVRKMEILTRLKEDLVQYKNSAGTDKGGKEFQKIMRVMDKELDHDGEWEQFANHFDTVHTNYLRKLKEQCPEITASELKLAAYLRLSLTTKEIAQLMNISIRGVETSRYRLRKKLGISNDVNLFDYLISITR</sequence>
<feature type="coiled-coil region" evidence="2">
    <location>
        <begin position="769"/>
        <end position="833"/>
    </location>
</feature>
<proteinExistence type="predicted"/>
<keyword evidence="3" id="KW-0812">Transmembrane</keyword>
<feature type="signal peptide" evidence="4">
    <location>
        <begin position="1"/>
        <end position="22"/>
    </location>
</feature>
<evidence type="ECO:0000313" key="6">
    <source>
        <dbReference type="EMBL" id="AXY77372.1"/>
    </source>
</evidence>
<protein>
    <recommendedName>
        <fullName evidence="5">HTH luxR-type domain-containing protein</fullName>
    </recommendedName>
</protein>
<dbReference type="PANTHER" id="PTHR43547:SF2">
    <property type="entry name" value="HYBRID SIGNAL TRANSDUCTION HISTIDINE KINASE C"/>
    <property type="match status" value="1"/>
</dbReference>
<keyword evidence="7" id="KW-1185">Reference proteome</keyword>